<dbReference type="EMBL" id="BAAABU010000001">
    <property type="protein sequence ID" value="GAA0208984.1"/>
    <property type="molecule type" value="Genomic_DNA"/>
</dbReference>
<evidence type="ECO:0000313" key="3">
    <source>
        <dbReference type="Proteomes" id="UP001500416"/>
    </source>
</evidence>
<comment type="caution">
    <text evidence="2">The sequence shown here is derived from an EMBL/GenBank/DDBJ whole genome shotgun (WGS) entry which is preliminary data.</text>
</comment>
<name>A0ABN0T144_9PSEU</name>
<dbReference type="Proteomes" id="UP001500416">
    <property type="component" value="Unassembled WGS sequence"/>
</dbReference>
<evidence type="ECO:0000259" key="1">
    <source>
        <dbReference type="Pfam" id="PF19809"/>
    </source>
</evidence>
<proteinExistence type="predicted"/>
<dbReference type="InterPro" id="IPR046259">
    <property type="entry name" value="DUF6292"/>
</dbReference>
<dbReference type="RefSeq" id="WP_343931740.1">
    <property type="nucleotide sequence ID" value="NZ_BAAABU010000001.1"/>
</dbReference>
<evidence type="ECO:0000313" key="2">
    <source>
        <dbReference type="EMBL" id="GAA0208984.1"/>
    </source>
</evidence>
<dbReference type="Pfam" id="PF19809">
    <property type="entry name" value="DUF6292"/>
    <property type="match status" value="1"/>
</dbReference>
<protein>
    <submittedName>
        <fullName evidence="2">DUF6292 family protein</fullName>
    </submittedName>
</protein>
<sequence>MSWDFEEAATRALREYVRRVTQALGLSGECSLVQAERPASAYVAVDGHLPGFPDRDLALVWDERDGWAAAVETHSGEDLVVRARLGGDVLPPPDVVAAWLDQVRHGAAVSLPAPRRVGDLSVRLRTYSTAELSRTA</sequence>
<reference evidence="2 3" key="1">
    <citation type="journal article" date="2019" name="Int. J. Syst. Evol. Microbiol.">
        <title>The Global Catalogue of Microorganisms (GCM) 10K type strain sequencing project: providing services to taxonomists for standard genome sequencing and annotation.</title>
        <authorList>
            <consortium name="The Broad Institute Genomics Platform"/>
            <consortium name="The Broad Institute Genome Sequencing Center for Infectious Disease"/>
            <person name="Wu L."/>
            <person name="Ma J."/>
        </authorList>
    </citation>
    <scope>NUCLEOTIDE SEQUENCE [LARGE SCALE GENOMIC DNA]</scope>
    <source>
        <strain evidence="2 3">JCM 3380</strain>
    </source>
</reference>
<organism evidence="2 3">
    <name type="scientific">Saccharothrix mutabilis subsp. mutabilis</name>
    <dbReference type="NCBI Taxonomy" id="66855"/>
    <lineage>
        <taxon>Bacteria</taxon>
        <taxon>Bacillati</taxon>
        <taxon>Actinomycetota</taxon>
        <taxon>Actinomycetes</taxon>
        <taxon>Pseudonocardiales</taxon>
        <taxon>Pseudonocardiaceae</taxon>
        <taxon>Saccharothrix</taxon>
    </lineage>
</organism>
<keyword evidence="3" id="KW-1185">Reference proteome</keyword>
<feature type="domain" description="DUF6292" evidence="1">
    <location>
        <begin position="16"/>
        <end position="101"/>
    </location>
</feature>
<accession>A0ABN0T144</accession>
<gene>
    <name evidence="2" type="ORF">GCM10010492_03300</name>
</gene>